<evidence type="ECO:0000259" key="1">
    <source>
        <dbReference type="Pfam" id="PF13472"/>
    </source>
</evidence>
<reference evidence="2 3" key="1">
    <citation type="submission" date="2015-06" db="EMBL/GenBank/DDBJ databases">
        <title>Draft genome of the moderately acidophilic sulfate reducer Candidatus Desulfosporosinus acididurans strain M1.</title>
        <authorList>
            <person name="Poehlein A."/>
            <person name="Petzsch P."/>
            <person name="Johnson B.D."/>
            <person name="Schloemann M."/>
            <person name="Daniel R."/>
            <person name="Muehling M."/>
        </authorList>
    </citation>
    <scope>NUCLEOTIDE SEQUENCE [LARGE SCALE GENOMIC DNA]</scope>
    <source>
        <strain evidence="2 3">M1</strain>
    </source>
</reference>
<protein>
    <submittedName>
        <fullName evidence="2">Spore germination lipase LipC</fullName>
        <ecNumber evidence="2">3.-.-.-</ecNumber>
    </submittedName>
</protein>
<keyword evidence="2" id="KW-0378">Hydrolase</keyword>
<feature type="domain" description="SGNH hydrolase-type esterase" evidence="1">
    <location>
        <begin position="6"/>
        <end position="197"/>
    </location>
</feature>
<dbReference type="InterPro" id="IPR051532">
    <property type="entry name" value="Ester_Hydrolysis_Enzymes"/>
</dbReference>
<dbReference type="EC" id="3.-.-.-" evidence="2"/>
<dbReference type="PANTHER" id="PTHR30383:SF5">
    <property type="entry name" value="SGNH HYDROLASE-TYPE ESTERASE DOMAIN-CONTAINING PROTEIN"/>
    <property type="match status" value="1"/>
</dbReference>
<dbReference type="Proteomes" id="UP000036356">
    <property type="component" value="Unassembled WGS sequence"/>
</dbReference>
<dbReference type="GO" id="GO:0004622">
    <property type="term" value="F:phosphatidylcholine lysophospholipase activity"/>
    <property type="evidence" value="ECO:0007669"/>
    <property type="project" value="TreeGrafter"/>
</dbReference>
<dbReference type="Pfam" id="PF13472">
    <property type="entry name" value="Lipase_GDSL_2"/>
    <property type="match status" value="1"/>
</dbReference>
<gene>
    <name evidence="2" type="primary">lipC</name>
    <name evidence="2" type="ORF">DEAC_c35170</name>
</gene>
<dbReference type="PANTHER" id="PTHR30383">
    <property type="entry name" value="THIOESTERASE 1/PROTEASE 1/LYSOPHOSPHOLIPASE L1"/>
    <property type="match status" value="1"/>
</dbReference>
<name>A0A0J1IIK8_9FIRM</name>
<dbReference type="InterPro" id="IPR036514">
    <property type="entry name" value="SGNH_hydro_sf"/>
</dbReference>
<dbReference type="InterPro" id="IPR013830">
    <property type="entry name" value="SGNH_hydro"/>
</dbReference>
<dbReference type="Gene3D" id="3.40.50.1110">
    <property type="entry name" value="SGNH hydrolase"/>
    <property type="match status" value="1"/>
</dbReference>
<sequence length="205" mass="22675">MSLYLALGDSITAGYGVGTTFSFPSIYAQFLRRHEPNLLLRNFGVNGLTTGGLLVLLRQNAAVRRYVCQASLITITVGSNDLLQLLRNSSWSFNPAQLSLTLVSMEKTVSQIGEEIRKINPKAILKIGTLYNPLPAGPYARFSSQAQQIIDQVNMMIVAWANRYGGNVANINREFRGKEQQLIGPDFAHPNVIGYQRIARAFSRA</sequence>
<dbReference type="STRING" id="476652.DEAC_c35170"/>
<dbReference type="EMBL" id="LDZY01000013">
    <property type="protein sequence ID" value="KLU64571.1"/>
    <property type="molecule type" value="Genomic_DNA"/>
</dbReference>
<dbReference type="AlphaFoldDB" id="A0A0J1IIK8"/>
<organism evidence="2 3">
    <name type="scientific">Desulfosporosinus acididurans</name>
    <dbReference type="NCBI Taxonomy" id="476652"/>
    <lineage>
        <taxon>Bacteria</taxon>
        <taxon>Bacillati</taxon>
        <taxon>Bacillota</taxon>
        <taxon>Clostridia</taxon>
        <taxon>Eubacteriales</taxon>
        <taxon>Desulfitobacteriaceae</taxon>
        <taxon>Desulfosporosinus</taxon>
    </lineage>
</organism>
<accession>A0A0J1IIK8</accession>
<dbReference type="PATRIC" id="fig|476652.3.peg.3710"/>
<evidence type="ECO:0000313" key="2">
    <source>
        <dbReference type="EMBL" id="KLU64571.1"/>
    </source>
</evidence>
<dbReference type="SUPFAM" id="SSF52266">
    <property type="entry name" value="SGNH hydrolase"/>
    <property type="match status" value="1"/>
</dbReference>
<proteinExistence type="predicted"/>
<evidence type="ECO:0000313" key="3">
    <source>
        <dbReference type="Proteomes" id="UP000036356"/>
    </source>
</evidence>
<keyword evidence="3" id="KW-1185">Reference proteome</keyword>
<comment type="caution">
    <text evidence="2">The sequence shown here is derived from an EMBL/GenBank/DDBJ whole genome shotgun (WGS) entry which is preliminary data.</text>
</comment>